<dbReference type="CDD" id="cd03823">
    <property type="entry name" value="GT4_ExpE7-like"/>
    <property type="match status" value="1"/>
</dbReference>
<proteinExistence type="predicted"/>
<dbReference type="Gene3D" id="3.40.50.2000">
    <property type="entry name" value="Glycogen Phosphorylase B"/>
    <property type="match status" value="2"/>
</dbReference>
<feature type="domain" description="Glycosyl transferase family 1" evidence="1">
    <location>
        <begin position="240"/>
        <end position="387"/>
    </location>
</feature>
<dbReference type="InterPro" id="IPR028098">
    <property type="entry name" value="Glyco_trans_4-like_N"/>
</dbReference>
<evidence type="ECO:0000313" key="4">
    <source>
        <dbReference type="Proteomes" id="UP000236753"/>
    </source>
</evidence>
<dbReference type="Pfam" id="PF00534">
    <property type="entry name" value="Glycos_transf_1"/>
    <property type="match status" value="1"/>
</dbReference>
<gene>
    <name evidence="3" type="ORF">SAMN05216334_1086</name>
</gene>
<evidence type="ECO:0000259" key="1">
    <source>
        <dbReference type="Pfam" id="PF00534"/>
    </source>
</evidence>
<dbReference type="RefSeq" id="WP_103966184.1">
    <property type="nucleotide sequence ID" value="NZ_FNUX01000008.1"/>
</dbReference>
<protein>
    <submittedName>
        <fullName evidence="3">Glycosyltransferase involved in cell wall bisynthesis</fullName>
    </submittedName>
</protein>
<dbReference type="GO" id="GO:0016757">
    <property type="term" value="F:glycosyltransferase activity"/>
    <property type="evidence" value="ECO:0007669"/>
    <property type="project" value="InterPro"/>
</dbReference>
<dbReference type="InterPro" id="IPR050194">
    <property type="entry name" value="Glycosyltransferase_grp1"/>
</dbReference>
<feature type="domain" description="Glycosyltransferase subfamily 4-like N-terminal" evidence="2">
    <location>
        <begin position="98"/>
        <end position="227"/>
    </location>
</feature>
<organism evidence="3 4">
    <name type="scientific">Nitrosomonas ureae</name>
    <dbReference type="NCBI Taxonomy" id="44577"/>
    <lineage>
        <taxon>Bacteria</taxon>
        <taxon>Pseudomonadati</taxon>
        <taxon>Pseudomonadota</taxon>
        <taxon>Betaproteobacteria</taxon>
        <taxon>Nitrosomonadales</taxon>
        <taxon>Nitrosomonadaceae</taxon>
        <taxon>Nitrosomonas</taxon>
    </lineage>
</organism>
<dbReference type="AlphaFoldDB" id="A0A1H5UHX3"/>
<dbReference type="InterPro" id="IPR001296">
    <property type="entry name" value="Glyco_trans_1"/>
</dbReference>
<dbReference type="PANTHER" id="PTHR45947">
    <property type="entry name" value="SULFOQUINOVOSYL TRANSFERASE SQD2"/>
    <property type="match status" value="1"/>
</dbReference>
<name>A0A1H5UHX3_9PROT</name>
<sequence>MAKNISLKTLPQKKHRILVMAHAHPDFSLGGGEIAAYNLFKAYRENTKVEDAWFLARADRRRGLTGAISLRRPNEYLWEQGVLDWHMMKAAHQESLTTWFADLIRALKPTVVHTHHYVHLGLEYLRVIKQVDPSIKIVMTLHEYMAICRNNGQMIKTGSFKLCSRESYDECHQCFPDKTAEDFWLRKHYFLSHFALVDQFVSPSEFLRQRYIAWGLKPEKVVVIENGQADEPILPPRPLAEGDTRNRFGFFGQINPYKGLDVALEALAQLPKKERKKITLEVHGANLEQQQPEYQEKIERLREPLIKQGVVQWLGPYQPHELRQRMAGIDWVVIPSIWWENSPMVIQEAFVCGRPLIVSDIGGMREKVNNNVDGLHVAAGNIRAWQQTLHATASVVDTWIQIVAGIKRPLTYDDCAKAHLTLLQCGVLGLKG</sequence>
<dbReference type="EMBL" id="FNUX01000008">
    <property type="protein sequence ID" value="SEF74609.1"/>
    <property type="molecule type" value="Genomic_DNA"/>
</dbReference>
<dbReference type="Proteomes" id="UP000236753">
    <property type="component" value="Unassembled WGS sequence"/>
</dbReference>
<dbReference type="SUPFAM" id="SSF53756">
    <property type="entry name" value="UDP-Glycosyltransferase/glycogen phosphorylase"/>
    <property type="match status" value="1"/>
</dbReference>
<dbReference type="Pfam" id="PF13439">
    <property type="entry name" value="Glyco_transf_4"/>
    <property type="match status" value="1"/>
</dbReference>
<evidence type="ECO:0000313" key="3">
    <source>
        <dbReference type="EMBL" id="SEF74609.1"/>
    </source>
</evidence>
<accession>A0A1H5UHX3</accession>
<keyword evidence="3" id="KW-0808">Transferase</keyword>
<dbReference type="OrthoDB" id="484631at2"/>
<evidence type="ECO:0000259" key="2">
    <source>
        <dbReference type="Pfam" id="PF13439"/>
    </source>
</evidence>
<dbReference type="PANTHER" id="PTHR45947:SF3">
    <property type="entry name" value="SULFOQUINOVOSYL TRANSFERASE SQD2"/>
    <property type="match status" value="1"/>
</dbReference>
<reference evidence="3 4" key="1">
    <citation type="submission" date="2016-10" db="EMBL/GenBank/DDBJ databases">
        <authorList>
            <person name="de Groot N.N."/>
        </authorList>
    </citation>
    <scope>NUCLEOTIDE SEQUENCE [LARGE SCALE GENOMIC DNA]</scope>
    <source>
        <strain evidence="3 4">Nm13</strain>
    </source>
</reference>